<dbReference type="UniPathway" id="UPA00392"/>
<keyword evidence="12" id="KW-0411">Iron-sulfur</keyword>
<evidence type="ECO:0000256" key="12">
    <source>
        <dbReference type="ARBA" id="ARBA00023014"/>
    </source>
</evidence>
<keyword evidence="7" id="KW-0819">tRNA processing</keyword>
<evidence type="ECO:0000256" key="3">
    <source>
        <dbReference type="ARBA" id="ARBA00008207"/>
    </source>
</evidence>
<evidence type="ECO:0000256" key="6">
    <source>
        <dbReference type="ARBA" id="ARBA00022485"/>
    </source>
</evidence>
<keyword evidence="8" id="KW-0479">Metal-binding</keyword>
<evidence type="ECO:0000256" key="8">
    <source>
        <dbReference type="ARBA" id="ARBA00022723"/>
    </source>
</evidence>
<comment type="function">
    <text evidence="1">Catalyzes the conversion of epoxyqueuosine (oQ) to queuosine (Q), which is a hypermodified base found in the wobble positions of tRNA(Asp), tRNA(Asn), tRNA(His) and tRNA(Tyr).</text>
</comment>
<keyword evidence="9" id="KW-0671">Queuosine biosynthesis</keyword>
<dbReference type="PANTHER" id="PTHR36701">
    <property type="entry name" value="EPOXYQUEUOSINE REDUCTASE QUEH"/>
    <property type="match status" value="1"/>
</dbReference>
<evidence type="ECO:0000256" key="9">
    <source>
        <dbReference type="ARBA" id="ARBA00022785"/>
    </source>
</evidence>
<accession>D4MZD4</accession>
<evidence type="ECO:0000313" key="17">
    <source>
        <dbReference type="EMBL" id="CBL37979.1"/>
    </source>
</evidence>
<evidence type="ECO:0000313" key="18">
    <source>
        <dbReference type="Proteomes" id="UP000008960"/>
    </source>
</evidence>
<evidence type="ECO:0000256" key="1">
    <source>
        <dbReference type="ARBA" id="ARBA00002268"/>
    </source>
</evidence>
<dbReference type="GO" id="GO:0051539">
    <property type="term" value="F:4 iron, 4 sulfur cluster binding"/>
    <property type="evidence" value="ECO:0007669"/>
    <property type="project" value="UniProtKB-KW"/>
</dbReference>
<dbReference type="InterPro" id="IPR003828">
    <property type="entry name" value="QueH"/>
</dbReference>
<dbReference type="GO" id="GO:0008616">
    <property type="term" value="P:tRNA queuosine(34) biosynthetic process"/>
    <property type="evidence" value="ECO:0007669"/>
    <property type="project" value="UniProtKB-UniPathway"/>
</dbReference>
<evidence type="ECO:0000256" key="4">
    <source>
        <dbReference type="ARBA" id="ARBA00012622"/>
    </source>
</evidence>
<dbReference type="EC" id="1.17.99.6" evidence="4"/>
<reference evidence="17 18" key="2">
    <citation type="submission" date="2010-03" db="EMBL/GenBank/DDBJ databases">
        <authorList>
            <person name="Pajon A."/>
        </authorList>
    </citation>
    <scope>NUCLEOTIDE SEQUENCE [LARGE SCALE GENOMIC DNA]</scope>
    <source>
        <strain evidence="17 18">SSC/2</strain>
    </source>
</reference>
<dbReference type="PATRIC" id="fig|245018.3.peg.1212"/>
<proteinExistence type="inferred from homology"/>
<evidence type="ECO:0000256" key="5">
    <source>
        <dbReference type="ARBA" id="ARBA00016895"/>
    </source>
</evidence>
<dbReference type="GO" id="GO:0046872">
    <property type="term" value="F:metal ion binding"/>
    <property type="evidence" value="ECO:0007669"/>
    <property type="project" value="UniProtKB-KW"/>
</dbReference>
<evidence type="ECO:0000256" key="13">
    <source>
        <dbReference type="ARBA" id="ARBA00023157"/>
    </source>
</evidence>
<dbReference type="PANTHER" id="PTHR36701:SF1">
    <property type="entry name" value="EPOXYQUEUOSINE REDUCTASE QUEH"/>
    <property type="match status" value="1"/>
</dbReference>
<dbReference type="Pfam" id="PF02677">
    <property type="entry name" value="QueH"/>
    <property type="match status" value="1"/>
</dbReference>
<evidence type="ECO:0000256" key="11">
    <source>
        <dbReference type="ARBA" id="ARBA00023004"/>
    </source>
</evidence>
<keyword evidence="13" id="KW-1015">Disulfide bond</keyword>
<protein>
    <recommendedName>
        <fullName evidence="5">Epoxyqueuosine reductase QueH</fullName>
        <ecNumber evidence="4">1.17.99.6</ecNumber>
    </recommendedName>
    <alternativeName>
        <fullName evidence="15">Queuosine biosynthesis protein QueH</fullName>
    </alternativeName>
</protein>
<name>D4MZD4_ANAHA</name>
<sequence>MEYLSQYFDITIDYYNPNIDSKEEYEKRVHEQQRLVSEMNLPIKVIDAGYAPQTFFDMAKGYEQEPEGGKRCYRCYKLRLDQAAKLAQEGGYDYFTTTLTISPLKNATWLNELGQKAGELAGVRFLPSDFKKKGGYQRSIQLSKEYNLYRQNFCGCVFSKRESEERMHKEKNI</sequence>
<evidence type="ECO:0000256" key="14">
    <source>
        <dbReference type="ARBA" id="ARBA00023284"/>
    </source>
</evidence>
<dbReference type="STRING" id="649756.ERS852387_00886"/>
<dbReference type="KEGG" id="bprl:CL2_09700"/>
<gene>
    <name evidence="17" type="ORF">CL2_09700</name>
</gene>
<evidence type="ECO:0000256" key="16">
    <source>
        <dbReference type="ARBA" id="ARBA00047415"/>
    </source>
</evidence>
<dbReference type="Proteomes" id="UP000008960">
    <property type="component" value="Chromosome"/>
</dbReference>
<evidence type="ECO:0000256" key="7">
    <source>
        <dbReference type="ARBA" id="ARBA00022694"/>
    </source>
</evidence>
<comment type="pathway">
    <text evidence="2">tRNA modification; tRNA-queuosine biosynthesis.</text>
</comment>
<reference evidence="17 18" key="1">
    <citation type="submission" date="2010-03" db="EMBL/GenBank/DDBJ databases">
        <title>The genome sequence of Clostridiales sp. SSC/2.</title>
        <authorList>
            <consortium name="metaHIT consortium -- http://www.metahit.eu/"/>
            <person name="Pajon A."/>
            <person name="Turner K."/>
            <person name="Parkhill J."/>
            <person name="Duncan S."/>
            <person name="Flint H."/>
        </authorList>
    </citation>
    <scope>NUCLEOTIDE SEQUENCE [LARGE SCALE GENOMIC DNA]</scope>
    <source>
        <strain evidence="17 18">SSC/2</strain>
    </source>
</reference>
<organism evidence="17 18">
    <name type="scientific">Anaerostipes hadrus</name>
    <dbReference type="NCBI Taxonomy" id="649756"/>
    <lineage>
        <taxon>Bacteria</taxon>
        <taxon>Bacillati</taxon>
        <taxon>Bacillota</taxon>
        <taxon>Clostridia</taxon>
        <taxon>Lachnospirales</taxon>
        <taxon>Lachnospiraceae</taxon>
        <taxon>Anaerostipes</taxon>
    </lineage>
</organism>
<dbReference type="GO" id="GO:0052693">
    <property type="term" value="F:epoxyqueuosine reductase activity"/>
    <property type="evidence" value="ECO:0007669"/>
    <property type="project" value="UniProtKB-EC"/>
</dbReference>
<keyword evidence="14" id="KW-0676">Redox-active center</keyword>
<evidence type="ECO:0000256" key="15">
    <source>
        <dbReference type="ARBA" id="ARBA00031446"/>
    </source>
</evidence>
<comment type="similarity">
    <text evidence="3">Belongs to the QueH family.</text>
</comment>
<keyword evidence="6" id="KW-0004">4Fe-4S</keyword>
<keyword evidence="11" id="KW-0408">Iron</keyword>
<keyword evidence="10" id="KW-0560">Oxidoreductase</keyword>
<comment type="catalytic activity">
    <reaction evidence="16">
        <text>epoxyqueuosine(34) in tRNA + AH2 = queuosine(34) in tRNA + A + H2O</text>
        <dbReference type="Rhea" id="RHEA:32159"/>
        <dbReference type="Rhea" id="RHEA-COMP:18571"/>
        <dbReference type="Rhea" id="RHEA-COMP:18582"/>
        <dbReference type="ChEBI" id="CHEBI:13193"/>
        <dbReference type="ChEBI" id="CHEBI:15377"/>
        <dbReference type="ChEBI" id="CHEBI:17499"/>
        <dbReference type="ChEBI" id="CHEBI:194431"/>
        <dbReference type="ChEBI" id="CHEBI:194443"/>
        <dbReference type="EC" id="1.17.99.6"/>
    </reaction>
</comment>
<evidence type="ECO:0000256" key="10">
    <source>
        <dbReference type="ARBA" id="ARBA00023002"/>
    </source>
</evidence>
<evidence type="ECO:0000256" key="2">
    <source>
        <dbReference type="ARBA" id="ARBA00004691"/>
    </source>
</evidence>
<dbReference type="EMBL" id="FP929061">
    <property type="protein sequence ID" value="CBL37979.1"/>
    <property type="molecule type" value="Genomic_DNA"/>
</dbReference>
<dbReference type="AlphaFoldDB" id="D4MZD4"/>